<reference evidence="2" key="1">
    <citation type="journal article" date="2012" name="Science">
        <title>Fermentation, hydrogen, and sulfur metabolism in multiple uncultivated bacterial phyla.</title>
        <authorList>
            <person name="Wrighton K.C."/>
            <person name="Thomas B.C."/>
            <person name="Sharon I."/>
            <person name="Miller C.S."/>
            <person name="Castelle C.J."/>
            <person name="VerBerkmoes N.C."/>
            <person name="Wilkins M.J."/>
            <person name="Hettich R.L."/>
            <person name="Lipton M.S."/>
            <person name="Williams K.H."/>
            <person name="Long P.E."/>
            <person name="Banfield J.F."/>
        </authorList>
    </citation>
    <scope>NUCLEOTIDE SEQUENCE [LARGE SCALE GENOMIC DNA]</scope>
</reference>
<dbReference type="InterPro" id="IPR029063">
    <property type="entry name" value="SAM-dependent_MTases_sf"/>
</dbReference>
<gene>
    <name evidence="2" type="ORF">ACD_3C00054G0031</name>
</gene>
<evidence type="ECO:0000256" key="1">
    <source>
        <dbReference type="SAM" id="MobiDB-lite"/>
    </source>
</evidence>
<protein>
    <submittedName>
        <fullName evidence="2">Uncharacterized protein</fullName>
    </submittedName>
</protein>
<name>K2FBI5_9BACT</name>
<dbReference type="EMBL" id="AMFJ01000328">
    <property type="protein sequence ID" value="EKE28491.1"/>
    <property type="molecule type" value="Genomic_DNA"/>
</dbReference>
<accession>K2FBI5</accession>
<proteinExistence type="predicted"/>
<evidence type="ECO:0000313" key="2">
    <source>
        <dbReference type="EMBL" id="EKE28491.1"/>
    </source>
</evidence>
<dbReference type="SUPFAM" id="SSF53335">
    <property type="entry name" value="S-adenosyl-L-methionine-dependent methyltransferases"/>
    <property type="match status" value="1"/>
</dbReference>
<dbReference type="Gene3D" id="3.40.50.150">
    <property type="entry name" value="Vaccinia Virus protein VP39"/>
    <property type="match status" value="1"/>
</dbReference>
<comment type="caution">
    <text evidence="2">The sequence shown here is derived from an EMBL/GenBank/DDBJ whole genome shotgun (WGS) entry which is preliminary data.</text>
</comment>
<organism evidence="2">
    <name type="scientific">uncultured bacterium</name>
    <name type="common">gcode 4</name>
    <dbReference type="NCBI Taxonomy" id="1234023"/>
    <lineage>
        <taxon>Bacteria</taxon>
        <taxon>environmental samples</taxon>
    </lineage>
</organism>
<sequence>MEIPNDLHEYQCIWFIPEEVILEFAGFEIDQSWLVRWCEAKTVVDFWAGLSRLSSRFLNAKSVSAIDPMYFMQQDELWNNWFRWTSAIIEDTLKKLIKALENNEEIKYRVDFYWRMNWKINTIAKYKESVMMLIEDYYNRGEYLVWAEEAIRHISKYPDTSHLGDGSVDIVFLNALLFDTDYPFRVLSEANRILSEWGEIIVADYRNIWKNSMYEKIRKAWIAIVASDDNFYCVKLKKDDYKKINLWTWSTEKLFAPENPISPTHEVTEVRMIGFEWKDISVYQKVDGEYLSSLKEQERIHVAMKIDSIISSIPEDAPLKDLFWDNETRRSEFESILQESIFFIADRRRNSRNSNPSIGKSNQKGPASASDMDPSLSFLDSQDSWRQIGIQGY</sequence>
<dbReference type="AlphaFoldDB" id="K2FBI5"/>
<feature type="region of interest" description="Disordered" evidence="1">
    <location>
        <begin position="352"/>
        <end position="378"/>
    </location>
</feature>